<accession>A0A6J5CWB1</accession>
<proteinExistence type="predicted"/>
<evidence type="ECO:0000313" key="2">
    <source>
        <dbReference type="Proteomes" id="UP000494255"/>
    </source>
</evidence>
<reference evidence="1 2" key="1">
    <citation type="submission" date="2020-04" db="EMBL/GenBank/DDBJ databases">
        <authorList>
            <person name="De Canck E."/>
        </authorList>
    </citation>
    <scope>NUCLEOTIDE SEQUENCE [LARGE SCALE GENOMIC DNA]</scope>
    <source>
        <strain evidence="1 2">LMG 24238</strain>
    </source>
</reference>
<dbReference type="GeneID" id="97045770"/>
<evidence type="ECO:0000313" key="1">
    <source>
        <dbReference type="EMBL" id="CAB3744135.1"/>
    </source>
</evidence>
<dbReference type="Proteomes" id="UP000494255">
    <property type="component" value="Unassembled WGS sequence"/>
</dbReference>
<dbReference type="AlphaFoldDB" id="A0A6J5CWB1"/>
<gene>
    <name evidence="1" type="ORF">LMG24238_07218</name>
</gene>
<name>A0A6J5CWB1_9BURK</name>
<keyword evidence="2" id="KW-1185">Reference proteome</keyword>
<dbReference type="EMBL" id="CADIKC010000017">
    <property type="protein sequence ID" value="CAB3744135.1"/>
    <property type="molecule type" value="Genomic_DNA"/>
</dbReference>
<dbReference type="RefSeq" id="WP_175054604.1">
    <property type="nucleotide sequence ID" value="NZ_CADIKC010000017.1"/>
</dbReference>
<protein>
    <submittedName>
        <fullName evidence="1">Uncharacterized protein</fullName>
    </submittedName>
</protein>
<organism evidence="1 2">
    <name type="scientific">Paraburkholderia sediminicola</name>
    <dbReference type="NCBI Taxonomy" id="458836"/>
    <lineage>
        <taxon>Bacteria</taxon>
        <taxon>Pseudomonadati</taxon>
        <taxon>Pseudomonadota</taxon>
        <taxon>Betaproteobacteria</taxon>
        <taxon>Burkholderiales</taxon>
        <taxon>Burkholderiaceae</taxon>
        <taxon>Paraburkholderia</taxon>
    </lineage>
</organism>
<sequence>MKRRRGGVQSIALHNTLERAYLLADDGVHANLPKQALPLNPTPENIISLPPDAMLHPAHHCFLAAVFRPFDGNMPRAV</sequence>